<reference evidence="7 8" key="1">
    <citation type="journal article" date="2023" name="Elife">
        <title>Identification of key yeast species and microbe-microbe interactions impacting larval growth of Drosophila in the wild.</title>
        <authorList>
            <person name="Mure A."/>
            <person name="Sugiura Y."/>
            <person name="Maeda R."/>
            <person name="Honda K."/>
            <person name="Sakurai N."/>
            <person name="Takahashi Y."/>
            <person name="Watada M."/>
            <person name="Katoh T."/>
            <person name="Gotoh A."/>
            <person name="Gotoh Y."/>
            <person name="Taniguchi I."/>
            <person name="Nakamura K."/>
            <person name="Hayashi T."/>
            <person name="Katayama T."/>
            <person name="Uemura T."/>
            <person name="Hattori Y."/>
        </authorList>
    </citation>
    <scope>NUCLEOTIDE SEQUENCE [LARGE SCALE GENOMIC DNA]</scope>
    <source>
        <strain evidence="7 8">PK-24</strain>
    </source>
</reference>
<proteinExistence type="inferred from homology"/>
<dbReference type="InterPro" id="IPR013126">
    <property type="entry name" value="Hsp_70_fam"/>
</dbReference>
<dbReference type="Pfam" id="PF00012">
    <property type="entry name" value="HSP70"/>
    <property type="match status" value="1"/>
</dbReference>
<name>A0AAV5R9W9_PICKL</name>
<evidence type="ECO:0000256" key="1">
    <source>
        <dbReference type="ARBA" id="ARBA00007381"/>
    </source>
</evidence>
<comment type="caution">
    <text evidence="7">The sequence shown here is derived from an EMBL/GenBank/DDBJ whole genome shotgun (WGS) entry which is preliminary data.</text>
</comment>
<keyword evidence="3" id="KW-0067">ATP-binding</keyword>
<dbReference type="PANTHER" id="PTHR45639">
    <property type="entry name" value="HSC70CB, ISOFORM G-RELATED"/>
    <property type="match status" value="1"/>
</dbReference>
<sequence length="587" mass="65559">MKLAYILSFIVAVNAALLGIDFGTAYTKAILVAPGVNYDLLLTPESKRKSVAGLAITNEGDDIIRHFDTQAQAMCVRRPESCIMGVKSALDEEGKVNVEIAAMLFSELKRRAELHWKETSELAGSVEDAVISVPAHWNAITRSSIVDAASVAGLNVIGLVNEGLAVGIDYAQRKGNNAEELIPEEYHLVFDCGADETKASLIWMHNNVSSTSVELVNYANTELVSGNEFTLVVRDMILDILPESARDDARVMNRVWMSAERAKIVLSANNEARVSLEYQDVDYNTVLLREEFENRVGKKVNESIEIMLDEVLNGFEGELSSVQIVGGSVRVPLVQTKLSEYFGNIVSKHVNADESCVFGTTYYGAYLLGITRKRTVEIIPSSIHQYQFQYNAGNVTEMYIEPFEMEHVDEIFVNIIENDQIIQNVTVTVPTFNNTAVFGMEFDLDPIGTVKIVSMKMNETSLPMKSTRLGMSASEKSTISRKLRAMDTGDVMRETLAEAKNQLEAALYALRELGDEEFVSEQLEWLEYEDPTLEEVYIRREVVNKKMDAHLPHVVEEVVEEDIKETVEETLDTEEEVPEEAPSHDEL</sequence>
<dbReference type="Gene3D" id="3.90.640.10">
    <property type="entry name" value="Actin, Chain A, domain 4"/>
    <property type="match status" value="1"/>
</dbReference>
<comment type="similarity">
    <text evidence="1">Belongs to the heat shock protein 70 family.</text>
</comment>
<keyword evidence="8" id="KW-1185">Reference proteome</keyword>
<dbReference type="Gene3D" id="3.30.420.40">
    <property type="match status" value="3"/>
</dbReference>
<feature type="signal peptide" evidence="6">
    <location>
        <begin position="1"/>
        <end position="15"/>
    </location>
</feature>
<dbReference type="GO" id="GO:0030968">
    <property type="term" value="P:endoplasmic reticulum unfolded protein response"/>
    <property type="evidence" value="ECO:0007669"/>
    <property type="project" value="TreeGrafter"/>
</dbReference>
<feature type="compositionally biased region" description="Acidic residues" evidence="5">
    <location>
        <begin position="566"/>
        <end position="579"/>
    </location>
</feature>
<dbReference type="SUPFAM" id="SSF53067">
    <property type="entry name" value="Actin-like ATPase domain"/>
    <property type="match status" value="2"/>
</dbReference>
<organism evidence="7 8">
    <name type="scientific">Pichia kluyveri</name>
    <name type="common">Yeast</name>
    <dbReference type="NCBI Taxonomy" id="36015"/>
    <lineage>
        <taxon>Eukaryota</taxon>
        <taxon>Fungi</taxon>
        <taxon>Dikarya</taxon>
        <taxon>Ascomycota</taxon>
        <taxon>Saccharomycotina</taxon>
        <taxon>Pichiomycetes</taxon>
        <taxon>Pichiales</taxon>
        <taxon>Pichiaceae</taxon>
        <taxon>Pichia</taxon>
    </lineage>
</organism>
<dbReference type="FunFam" id="3.30.420.40:FF:000028">
    <property type="entry name" value="heat shock 70 kDa protein-like"/>
    <property type="match status" value="1"/>
</dbReference>
<evidence type="ECO:0000256" key="5">
    <source>
        <dbReference type="SAM" id="MobiDB-lite"/>
    </source>
</evidence>
<keyword evidence="2" id="KW-0547">Nucleotide-binding</keyword>
<dbReference type="Proteomes" id="UP001378960">
    <property type="component" value="Unassembled WGS sequence"/>
</dbReference>
<dbReference type="AlphaFoldDB" id="A0AAV5R9W9"/>
<evidence type="ECO:0000313" key="8">
    <source>
        <dbReference type="Proteomes" id="UP001378960"/>
    </source>
</evidence>
<keyword evidence="4" id="KW-0143">Chaperone</keyword>
<evidence type="ECO:0000256" key="6">
    <source>
        <dbReference type="SAM" id="SignalP"/>
    </source>
</evidence>
<dbReference type="GO" id="GO:0005524">
    <property type="term" value="F:ATP binding"/>
    <property type="evidence" value="ECO:0007669"/>
    <property type="project" value="UniProtKB-KW"/>
</dbReference>
<protein>
    <submittedName>
        <fullName evidence="7">Hsp70 family chaperone</fullName>
    </submittedName>
</protein>
<dbReference type="PRINTS" id="PR00301">
    <property type="entry name" value="HEATSHOCK70"/>
</dbReference>
<feature type="region of interest" description="Disordered" evidence="5">
    <location>
        <begin position="566"/>
        <end position="587"/>
    </location>
</feature>
<gene>
    <name evidence="7" type="ORF">DAPK24_039710</name>
</gene>
<dbReference type="GO" id="GO:0140662">
    <property type="term" value="F:ATP-dependent protein folding chaperone"/>
    <property type="evidence" value="ECO:0007669"/>
    <property type="project" value="InterPro"/>
</dbReference>
<evidence type="ECO:0000256" key="3">
    <source>
        <dbReference type="ARBA" id="ARBA00022840"/>
    </source>
</evidence>
<evidence type="ECO:0000256" key="4">
    <source>
        <dbReference type="ARBA" id="ARBA00023186"/>
    </source>
</evidence>
<feature type="chain" id="PRO_5043719570" evidence="6">
    <location>
        <begin position="16"/>
        <end position="587"/>
    </location>
</feature>
<accession>A0AAV5R9W9</accession>
<dbReference type="EMBL" id="BTGB01000005">
    <property type="protein sequence ID" value="GMM47396.1"/>
    <property type="molecule type" value="Genomic_DNA"/>
</dbReference>
<dbReference type="GO" id="GO:0034663">
    <property type="term" value="C:endoplasmic reticulum chaperone complex"/>
    <property type="evidence" value="ECO:0007669"/>
    <property type="project" value="TreeGrafter"/>
</dbReference>
<keyword evidence="6" id="KW-0732">Signal</keyword>
<dbReference type="PANTHER" id="PTHR45639:SF3">
    <property type="entry name" value="HYPOXIA UP-REGULATED PROTEIN 1"/>
    <property type="match status" value="1"/>
</dbReference>
<evidence type="ECO:0000256" key="2">
    <source>
        <dbReference type="ARBA" id="ARBA00022741"/>
    </source>
</evidence>
<dbReference type="InterPro" id="IPR043129">
    <property type="entry name" value="ATPase_NBD"/>
</dbReference>
<evidence type="ECO:0000313" key="7">
    <source>
        <dbReference type="EMBL" id="GMM47396.1"/>
    </source>
</evidence>